<protein>
    <recommendedName>
        <fullName evidence="2">Repressor of RNA polymerase III transcription MAF1</fullName>
    </recommendedName>
</protein>
<evidence type="ECO:0000256" key="1">
    <source>
        <dbReference type="ARBA" id="ARBA00006231"/>
    </source>
</evidence>
<dbReference type="PIRSF" id="PIRSF037240">
    <property type="entry name" value="RNA_polIII_Trep_MAF1"/>
    <property type="match status" value="1"/>
</dbReference>
<keyword evidence="2" id="KW-0539">Nucleus</keyword>
<dbReference type="EMBL" id="CAWYQH010000141">
    <property type="protein sequence ID" value="CAK8694324.1"/>
    <property type="molecule type" value="Genomic_DNA"/>
</dbReference>
<comment type="similarity">
    <text evidence="1 2">Belongs to the MAF1 family.</text>
</comment>
<organism evidence="3 4">
    <name type="scientific">Clavelina lepadiformis</name>
    <name type="common">Light-bulb sea squirt</name>
    <name type="synonym">Ascidia lepadiformis</name>
    <dbReference type="NCBI Taxonomy" id="159417"/>
    <lineage>
        <taxon>Eukaryota</taxon>
        <taxon>Metazoa</taxon>
        <taxon>Chordata</taxon>
        <taxon>Tunicata</taxon>
        <taxon>Ascidiacea</taxon>
        <taxon>Aplousobranchia</taxon>
        <taxon>Clavelinidae</taxon>
        <taxon>Clavelina</taxon>
    </lineage>
</organism>
<evidence type="ECO:0000256" key="2">
    <source>
        <dbReference type="PIRNR" id="PIRNR037240"/>
    </source>
</evidence>
<accession>A0ABP0GU36</accession>
<dbReference type="Proteomes" id="UP001642483">
    <property type="component" value="Unassembled WGS sequence"/>
</dbReference>
<keyword evidence="2" id="KW-0804">Transcription</keyword>
<reference evidence="3 4" key="1">
    <citation type="submission" date="2024-02" db="EMBL/GenBank/DDBJ databases">
        <authorList>
            <person name="Daric V."/>
            <person name="Darras S."/>
        </authorList>
    </citation>
    <scope>NUCLEOTIDE SEQUENCE [LARGE SCALE GENOMIC DNA]</scope>
</reference>
<evidence type="ECO:0000313" key="4">
    <source>
        <dbReference type="Proteomes" id="UP001642483"/>
    </source>
</evidence>
<keyword evidence="2" id="KW-0678">Repressor</keyword>
<dbReference type="InterPro" id="IPR038564">
    <property type="entry name" value="Maf1_sf"/>
</dbReference>
<comment type="subcellular location">
    <subcellularLocation>
        <location evidence="2">Nucleus</location>
    </subcellularLocation>
</comment>
<dbReference type="InterPro" id="IPR015257">
    <property type="entry name" value="Maf1"/>
</dbReference>
<comment type="caution">
    <text evidence="3">The sequence shown here is derived from an EMBL/GenBank/DDBJ whole genome shotgun (WGS) entry which is preliminary data.</text>
</comment>
<evidence type="ECO:0000313" key="3">
    <source>
        <dbReference type="EMBL" id="CAK8694324.1"/>
    </source>
</evidence>
<dbReference type="Gene3D" id="3.40.1000.50">
    <property type="entry name" value="Repressor of RNA polymerase III transcription Maf1"/>
    <property type="match status" value="1"/>
</dbReference>
<dbReference type="PANTHER" id="PTHR22504:SF0">
    <property type="entry name" value="REPRESSOR OF RNA POLYMERASE III TRANSCRIPTION MAF1 HOMOLOG"/>
    <property type="match status" value="1"/>
</dbReference>
<keyword evidence="4" id="KW-1185">Reference proteome</keyword>
<comment type="function">
    <text evidence="2">Element of the TORC1 signaling pathway that acts as a mediator of diverse signals and that represses RNA polymerase III transcription. Inhibits the de novo assembly of TFIIIB onto DNA.</text>
</comment>
<name>A0ABP0GU36_CLALP</name>
<dbReference type="Pfam" id="PF09174">
    <property type="entry name" value="Maf1"/>
    <property type="match status" value="1"/>
</dbReference>
<gene>
    <name evidence="3" type="ORF">CVLEPA_LOCUS27704</name>
</gene>
<dbReference type="PANTHER" id="PTHR22504">
    <property type="entry name" value="REPRESSOR OF RNA POLYMERASE III TRANSCRIPTION MAF1"/>
    <property type="match status" value="1"/>
</dbReference>
<keyword evidence="2" id="KW-0805">Transcription regulation</keyword>
<proteinExistence type="inferred from homology"/>
<sequence length="217" mass="24782">MAGDDKRLFKTLSHEGNPNDLTMLSPPQTVLSVSPNLIFSRSFSSADEAESPLNYACSRKTLYYLISTLNASFRPDYDFSNAKSDEFSREPSVKYVTDFINSSLGAVLGERYNRLCSTLWPTIDEEITLQDCDVYSYNPDLDSDPYGDEGCLWSFNFFLYNRRMKRILFFTCKAQSSSLQENGKFEGVEDEDSEDMLFDQEDNEDFQSGFNLSVMVP</sequence>